<feature type="region of interest" description="Disordered" evidence="2">
    <location>
        <begin position="170"/>
        <end position="192"/>
    </location>
</feature>
<keyword evidence="5" id="KW-1185">Reference proteome</keyword>
<name>D7FU26_ECTSI</name>
<dbReference type="PANTHER" id="PTHR10963">
    <property type="entry name" value="GLYCOSYL HYDROLASE-RELATED"/>
    <property type="match status" value="1"/>
</dbReference>
<dbReference type="STRING" id="2880.D7FU26"/>
<accession>D7FU26</accession>
<reference evidence="4 5" key="1">
    <citation type="journal article" date="2010" name="Nature">
        <title>The Ectocarpus genome and the independent evolution of multicellularity in brown algae.</title>
        <authorList>
            <person name="Cock J.M."/>
            <person name="Sterck L."/>
            <person name="Rouze P."/>
            <person name="Scornet D."/>
            <person name="Allen A.E."/>
            <person name="Amoutzias G."/>
            <person name="Anthouard V."/>
            <person name="Artiguenave F."/>
            <person name="Aury J.M."/>
            <person name="Badger J.H."/>
            <person name="Beszteri B."/>
            <person name="Billiau K."/>
            <person name="Bonnet E."/>
            <person name="Bothwell J.H."/>
            <person name="Bowler C."/>
            <person name="Boyen C."/>
            <person name="Brownlee C."/>
            <person name="Carrano C.J."/>
            <person name="Charrier B."/>
            <person name="Cho G.Y."/>
            <person name="Coelho S.M."/>
            <person name="Collen J."/>
            <person name="Corre E."/>
            <person name="Da Silva C."/>
            <person name="Delage L."/>
            <person name="Delaroque N."/>
            <person name="Dittami S.M."/>
            <person name="Doulbeau S."/>
            <person name="Elias M."/>
            <person name="Farnham G."/>
            <person name="Gachon C.M."/>
            <person name="Gschloessl B."/>
            <person name="Heesch S."/>
            <person name="Jabbari K."/>
            <person name="Jubin C."/>
            <person name="Kawai H."/>
            <person name="Kimura K."/>
            <person name="Kloareg B."/>
            <person name="Kupper F.C."/>
            <person name="Lang D."/>
            <person name="Le Bail A."/>
            <person name="Leblanc C."/>
            <person name="Lerouge P."/>
            <person name="Lohr M."/>
            <person name="Lopez P.J."/>
            <person name="Martens C."/>
            <person name="Maumus F."/>
            <person name="Michel G."/>
            <person name="Miranda-Saavedra D."/>
            <person name="Morales J."/>
            <person name="Moreau H."/>
            <person name="Motomura T."/>
            <person name="Nagasato C."/>
            <person name="Napoli C.A."/>
            <person name="Nelson D.R."/>
            <person name="Nyvall-Collen P."/>
            <person name="Peters A.F."/>
            <person name="Pommier C."/>
            <person name="Potin P."/>
            <person name="Poulain J."/>
            <person name="Quesneville H."/>
            <person name="Read B."/>
            <person name="Rensing S.A."/>
            <person name="Ritter A."/>
            <person name="Rousvoal S."/>
            <person name="Samanta M."/>
            <person name="Samson G."/>
            <person name="Schroeder D.C."/>
            <person name="Segurens B."/>
            <person name="Strittmatter M."/>
            <person name="Tonon T."/>
            <person name="Tregear J.W."/>
            <person name="Valentin K."/>
            <person name="von Dassow P."/>
            <person name="Yamagishi T."/>
            <person name="Van de Peer Y."/>
            <person name="Wincker P."/>
        </authorList>
    </citation>
    <scope>NUCLEOTIDE SEQUENCE [LARGE SCALE GENOMIC DNA]</scope>
    <source>
        <strain evidence="5">Ec32 / CCAP1310/4</strain>
    </source>
</reference>
<dbReference type="EC" id="3.2.1.39" evidence="4"/>
<dbReference type="eggNOG" id="ENOG502QRX5">
    <property type="taxonomic scope" value="Eukaryota"/>
</dbReference>
<gene>
    <name evidence="4" type="ORF">Esi_0263_0034</name>
</gene>
<sequence length="248" mass="26642">MDAWDETYGVYTLDEAEGTFNDDFHTFGLYWDENEMYTYIDDDSNRVLTVDFGEGSGEDGFWEKGGFEERFPGVENPWKGAKPIAPYDQKFYVVMNVAVGGVSGFFPDGVGGKMWDNKDSDAAMKFHEATHDWHSTWDGKGSALQIESVKVWQTNADYFMDARAAAGAGAIASSGDNSGSPPPSFVAEDDAGSSGGGGGAAMLYVGCSLLGGVLGGVAVGWWLGNRDSRNRSRVYERINGSGTAPPAL</sequence>
<keyword evidence="3" id="KW-1133">Transmembrane helix</keyword>
<evidence type="ECO:0000313" key="4">
    <source>
        <dbReference type="EMBL" id="CBJ31553.1"/>
    </source>
</evidence>
<comment type="similarity">
    <text evidence="1">Belongs to the glycosyl hydrolase 16 family.</text>
</comment>
<dbReference type="Gene3D" id="2.60.120.200">
    <property type="match status" value="1"/>
</dbReference>
<dbReference type="AlphaFoldDB" id="D7FU26"/>
<dbReference type="EMBL" id="FN649760">
    <property type="protein sequence ID" value="CBJ31553.1"/>
    <property type="molecule type" value="Genomic_DNA"/>
</dbReference>
<dbReference type="InterPro" id="IPR013320">
    <property type="entry name" value="ConA-like_dom_sf"/>
</dbReference>
<dbReference type="InterPro" id="IPR050546">
    <property type="entry name" value="Glycosyl_Hydrlase_16"/>
</dbReference>
<dbReference type="GO" id="GO:0042973">
    <property type="term" value="F:glucan endo-1,3-beta-D-glucosidase activity"/>
    <property type="evidence" value="ECO:0007669"/>
    <property type="project" value="UniProtKB-EC"/>
</dbReference>
<proteinExistence type="inferred from homology"/>
<keyword evidence="3" id="KW-0812">Transmembrane</keyword>
<keyword evidence="4" id="KW-0378">Hydrolase</keyword>
<dbReference type="OrthoDB" id="4781at2759"/>
<evidence type="ECO:0000256" key="1">
    <source>
        <dbReference type="ARBA" id="ARBA00006865"/>
    </source>
</evidence>
<dbReference type="SUPFAM" id="SSF49899">
    <property type="entry name" value="Concanavalin A-like lectins/glucanases"/>
    <property type="match status" value="1"/>
</dbReference>
<feature type="transmembrane region" description="Helical" evidence="3">
    <location>
        <begin position="201"/>
        <end position="223"/>
    </location>
</feature>
<dbReference type="Proteomes" id="UP000002630">
    <property type="component" value="Unassembled WGS sequence"/>
</dbReference>
<evidence type="ECO:0000256" key="3">
    <source>
        <dbReference type="SAM" id="Phobius"/>
    </source>
</evidence>
<protein>
    <submittedName>
        <fullName evidence="4">Endo-1,3-beta-glucanase C-terminal, family GH16</fullName>
        <ecNumber evidence="4">3.2.1.39</ecNumber>
    </submittedName>
</protein>
<keyword evidence="4" id="KW-0326">Glycosidase</keyword>
<feature type="compositionally biased region" description="Low complexity" evidence="2">
    <location>
        <begin position="170"/>
        <end position="179"/>
    </location>
</feature>
<evidence type="ECO:0000313" key="5">
    <source>
        <dbReference type="Proteomes" id="UP000002630"/>
    </source>
</evidence>
<dbReference type="PANTHER" id="PTHR10963:SF55">
    <property type="entry name" value="GLYCOSIDE HYDROLASE FAMILY 16 PROTEIN"/>
    <property type="match status" value="1"/>
</dbReference>
<organism evidence="4 5">
    <name type="scientific">Ectocarpus siliculosus</name>
    <name type="common">Brown alga</name>
    <name type="synonym">Conferva siliculosa</name>
    <dbReference type="NCBI Taxonomy" id="2880"/>
    <lineage>
        <taxon>Eukaryota</taxon>
        <taxon>Sar</taxon>
        <taxon>Stramenopiles</taxon>
        <taxon>Ochrophyta</taxon>
        <taxon>PX clade</taxon>
        <taxon>Phaeophyceae</taxon>
        <taxon>Ectocarpales</taxon>
        <taxon>Ectocarpaceae</taxon>
        <taxon>Ectocarpus</taxon>
    </lineage>
</organism>
<dbReference type="InParanoid" id="D7FU26"/>
<keyword evidence="3" id="KW-0472">Membrane</keyword>
<evidence type="ECO:0000256" key="2">
    <source>
        <dbReference type="SAM" id="MobiDB-lite"/>
    </source>
</evidence>